<evidence type="ECO:0000313" key="4">
    <source>
        <dbReference type="Proteomes" id="UP000827092"/>
    </source>
</evidence>
<dbReference type="EMBL" id="JAFNEN010000848">
    <property type="protein sequence ID" value="KAG8176843.1"/>
    <property type="molecule type" value="Genomic_DNA"/>
</dbReference>
<organism evidence="3 4">
    <name type="scientific">Oedothorax gibbosus</name>
    <dbReference type="NCBI Taxonomy" id="931172"/>
    <lineage>
        <taxon>Eukaryota</taxon>
        <taxon>Metazoa</taxon>
        <taxon>Ecdysozoa</taxon>
        <taxon>Arthropoda</taxon>
        <taxon>Chelicerata</taxon>
        <taxon>Arachnida</taxon>
        <taxon>Araneae</taxon>
        <taxon>Araneomorphae</taxon>
        <taxon>Entelegynae</taxon>
        <taxon>Araneoidea</taxon>
        <taxon>Linyphiidae</taxon>
        <taxon>Erigoninae</taxon>
        <taxon>Oedothorax</taxon>
    </lineage>
</organism>
<protein>
    <recommendedName>
        <fullName evidence="2">SWIM-type domain-containing protein</fullName>
    </recommendedName>
</protein>
<keyword evidence="1" id="KW-0862">Zinc</keyword>
<dbReference type="Proteomes" id="UP000827092">
    <property type="component" value="Unassembled WGS sequence"/>
</dbReference>
<sequence>MRSACCSCPVGLHGKLCKHQYAVFSTSEDALQNEPLLLDEEKYEIARVALSARVPDVSFYQPFLSTSFSVNNSIASTSSQETMEVLPPAFQSAETPMDIPTEATRGNLFESVITNMNELHIEFGSSQEGLSTLVKRLNKVQSQGQWEEVLNRAGSKIP</sequence>
<evidence type="ECO:0000259" key="2">
    <source>
        <dbReference type="PROSITE" id="PS50966"/>
    </source>
</evidence>
<feature type="domain" description="SWIM-type" evidence="2">
    <location>
        <begin position="1"/>
        <end position="28"/>
    </location>
</feature>
<name>A0AAV6TYC2_9ARAC</name>
<comment type="caution">
    <text evidence="3">The sequence shown here is derived from an EMBL/GenBank/DDBJ whole genome shotgun (WGS) entry which is preliminary data.</text>
</comment>
<dbReference type="GO" id="GO:0008270">
    <property type="term" value="F:zinc ion binding"/>
    <property type="evidence" value="ECO:0007669"/>
    <property type="project" value="UniProtKB-KW"/>
</dbReference>
<dbReference type="InterPro" id="IPR007527">
    <property type="entry name" value="Znf_SWIM"/>
</dbReference>
<dbReference type="Pfam" id="PF04434">
    <property type="entry name" value="SWIM"/>
    <property type="match status" value="1"/>
</dbReference>
<keyword evidence="1" id="KW-0479">Metal-binding</keyword>
<gene>
    <name evidence="3" type="ORF">JTE90_001982</name>
</gene>
<accession>A0AAV6TYC2</accession>
<evidence type="ECO:0000256" key="1">
    <source>
        <dbReference type="PROSITE-ProRule" id="PRU00325"/>
    </source>
</evidence>
<keyword evidence="4" id="KW-1185">Reference proteome</keyword>
<evidence type="ECO:0000313" key="3">
    <source>
        <dbReference type="EMBL" id="KAG8176843.1"/>
    </source>
</evidence>
<reference evidence="3 4" key="1">
    <citation type="journal article" date="2022" name="Nat. Ecol. Evol.">
        <title>A masculinizing supergene underlies an exaggerated male reproductive morph in a spider.</title>
        <authorList>
            <person name="Hendrickx F."/>
            <person name="De Corte Z."/>
            <person name="Sonet G."/>
            <person name="Van Belleghem S.M."/>
            <person name="Kostlbacher S."/>
            <person name="Vangestel C."/>
        </authorList>
    </citation>
    <scope>NUCLEOTIDE SEQUENCE [LARGE SCALE GENOMIC DNA]</scope>
    <source>
        <strain evidence="3">W744_W776</strain>
    </source>
</reference>
<keyword evidence="1" id="KW-0863">Zinc-finger</keyword>
<dbReference type="AlphaFoldDB" id="A0AAV6TYC2"/>
<proteinExistence type="predicted"/>
<dbReference type="PROSITE" id="PS50966">
    <property type="entry name" value="ZF_SWIM"/>
    <property type="match status" value="1"/>
</dbReference>